<organism evidence="3 4">
    <name type="scientific">Elysia crispata</name>
    <name type="common">lettuce slug</name>
    <dbReference type="NCBI Taxonomy" id="231223"/>
    <lineage>
        <taxon>Eukaryota</taxon>
        <taxon>Metazoa</taxon>
        <taxon>Spiralia</taxon>
        <taxon>Lophotrochozoa</taxon>
        <taxon>Mollusca</taxon>
        <taxon>Gastropoda</taxon>
        <taxon>Heterobranchia</taxon>
        <taxon>Euthyneura</taxon>
        <taxon>Panpulmonata</taxon>
        <taxon>Sacoglossa</taxon>
        <taxon>Placobranchoidea</taxon>
        <taxon>Plakobranchidae</taxon>
        <taxon>Elysia</taxon>
    </lineage>
</organism>
<dbReference type="EMBL" id="JAWDGP010000459">
    <property type="protein sequence ID" value="KAK3800353.1"/>
    <property type="molecule type" value="Genomic_DNA"/>
</dbReference>
<dbReference type="PANTHER" id="PTHR37984">
    <property type="entry name" value="PROTEIN CBG26694"/>
    <property type="match status" value="1"/>
</dbReference>
<feature type="signal peptide" evidence="1">
    <location>
        <begin position="1"/>
        <end position="22"/>
    </location>
</feature>
<evidence type="ECO:0000313" key="4">
    <source>
        <dbReference type="Proteomes" id="UP001283361"/>
    </source>
</evidence>
<dbReference type="InterPro" id="IPR050951">
    <property type="entry name" value="Retrovirus_Pol_polyprotein"/>
</dbReference>
<dbReference type="AlphaFoldDB" id="A0AAE1EBY5"/>
<keyword evidence="1" id="KW-0732">Signal</keyword>
<comment type="caution">
    <text evidence="3">The sequence shown here is derived from an EMBL/GenBank/DDBJ whole genome shotgun (WGS) entry which is preliminary data.</text>
</comment>
<dbReference type="FunFam" id="1.10.340.70:FF:000001">
    <property type="entry name" value="Retrovirus-related Pol polyprotein from transposon gypsy-like Protein"/>
    <property type="match status" value="1"/>
</dbReference>
<evidence type="ECO:0000256" key="1">
    <source>
        <dbReference type="SAM" id="SignalP"/>
    </source>
</evidence>
<feature type="domain" description="Integrase zinc-binding" evidence="2">
    <location>
        <begin position="124"/>
        <end position="174"/>
    </location>
</feature>
<dbReference type="InterPro" id="IPR041588">
    <property type="entry name" value="Integrase_H2C2"/>
</dbReference>
<sequence>MLSTPALHLRKLLPFLVGFTLTDYASYYWSHSDSTSNTANKDLLEEETSPFPHISLTELRQAQNVDEILGVWMTAMRKRECPILKRTPNPVKHGIMKKNWQKFCFYRGLLHRKVEGEKPQLVLPTKYIPTVCKALHDDMGHQGYEKTLGLIRSRFFWPGMSKGVESWVHHCGRC</sequence>
<feature type="chain" id="PRO_5042194775" description="Integrase zinc-binding domain-containing protein" evidence="1">
    <location>
        <begin position="23"/>
        <end position="174"/>
    </location>
</feature>
<dbReference type="PANTHER" id="PTHR37984:SF15">
    <property type="entry name" value="INTEGRASE CATALYTIC DOMAIN-CONTAINING PROTEIN"/>
    <property type="match status" value="1"/>
</dbReference>
<dbReference type="Pfam" id="PF17921">
    <property type="entry name" value="Integrase_H2C2"/>
    <property type="match status" value="1"/>
</dbReference>
<name>A0AAE1EBY5_9GAST</name>
<accession>A0AAE1EBY5</accession>
<evidence type="ECO:0000313" key="3">
    <source>
        <dbReference type="EMBL" id="KAK3800353.1"/>
    </source>
</evidence>
<reference evidence="3" key="1">
    <citation type="journal article" date="2023" name="G3 (Bethesda)">
        <title>A reference genome for the long-term kleptoplast-retaining sea slug Elysia crispata morphotype clarki.</title>
        <authorList>
            <person name="Eastman K.E."/>
            <person name="Pendleton A.L."/>
            <person name="Shaikh M.A."/>
            <person name="Suttiyut T."/>
            <person name="Ogas R."/>
            <person name="Tomko P."/>
            <person name="Gavelis G."/>
            <person name="Widhalm J.R."/>
            <person name="Wisecaver J.H."/>
        </authorList>
    </citation>
    <scope>NUCLEOTIDE SEQUENCE</scope>
    <source>
        <strain evidence="3">ECLA1</strain>
    </source>
</reference>
<dbReference type="Proteomes" id="UP001283361">
    <property type="component" value="Unassembled WGS sequence"/>
</dbReference>
<dbReference type="Gene3D" id="1.10.340.70">
    <property type="match status" value="1"/>
</dbReference>
<gene>
    <name evidence="3" type="ORF">RRG08_052739</name>
</gene>
<keyword evidence="4" id="KW-1185">Reference proteome</keyword>
<protein>
    <recommendedName>
        <fullName evidence="2">Integrase zinc-binding domain-containing protein</fullName>
    </recommendedName>
</protein>
<proteinExistence type="predicted"/>
<evidence type="ECO:0000259" key="2">
    <source>
        <dbReference type="Pfam" id="PF17921"/>
    </source>
</evidence>